<evidence type="ECO:0000256" key="7">
    <source>
        <dbReference type="ARBA" id="ARBA00031812"/>
    </source>
</evidence>
<keyword evidence="4" id="KW-0548">Nucleotidyltransferase</keyword>
<dbReference type="AlphaFoldDB" id="A0A0G4G5A4"/>
<evidence type="ECO:0000256" key="5">
    <source>
        <dbReference type="ARBA" id="ARBA00022741"/>
    </source>
</evidence>
<comment type="pathway">
    <text evidence="1">Sulfur metabolism; hydrogen sulfide biosynthesis; sulfite from sulfate: step 1/3.</text>
</comment>
<evidence type="ECO:0000256" key="3">
    <source>
        <dbReference type="ARBA" id="ARBA00022679"/>
    </source>
</evidence>
<dbReference type="Gene3D" id="3.10.400.10">
    <property type="entry name" value="Sulfate adenylyltransferase"/>
    <property type="match status" value="1"/>
</dbReference>
<evidence type="ECO:0000259" key="12">
    <source>
        <dbReference type="Pfam" id="PF14306"/>
    </source>
</evidence>
<comment type="similarity">
    <text evidence="8">Belongs to the sulfate adenylyltransferase family.</text>
</comment>
<dbReference type="InterPro" id="IPR014729">
    <property type="entry name" value="Rossmann-like_a/b/a_fold"/>
</dbReference>
<dbReference type="Pfam" id="PF01747">
    <property type="entry name" value="ATP-sulfurylase"/>
    <property type="match status" value="1"/>
</dbReference>
<dbReference type="SUPFAM" id="SSF88697">
    <property type="entry name" value="PUA domain-like"/>
    <property type="match status" value="1"/>
</dbReference>
<feature type="domain" description="ATP-sulfurylase PUA-like" evidence="12">
    <location>
        <begin position="348"/>
        <end position="504"/>
    </location>
</feature>
<dbReference type="SUPFAM" id="SSF52402">
    <property type="entry name" value="Adenine nucleotide alpha hydrolases-like"/>
    <property type="match status" value="1"/>
</dbReference>
<dbReference type="GO" id="GO:0000103">
    <property type="term" value="P:sulfate assimilation"/>
    <property type="evidence" value="ECO:0007669"/>
    <property type="project" value="InterPro"/>
</dbReference>
<dbReference type="InterPro" id="IPR025980">
    <property type="entry name" value="ATP-Sase_PUA-like_dom"/>
</dbReference>
<dbReference type="PANTHER" id="PTHR43509">
    <property type="match status" value="1"/>
</dbReference>
<dbReference type="SUPFAM" id="SSF52374">
    <property type="entry name" value="Nucleotidylyl transferase"/>
    <property type="match status" value="1"/>
</dbReference>
<dbReference type="Pfam" id="PF14306">
    <property type="entry name" value="PUA_2"/>
    <property type="match status" value="1"/>
</dbReference>
<dbReference type="InterPro" id="IPR002500">
    <property type="entry name" value="PAPS_reduct_dom"/>
</dbReference>
<dbReference type="InterPro" id="IPR002650">
    <property type="entry name" value="Sulphate_adenylyltransferase"/>
</dbReference>
<evidence type="ECO:0000313" key="13">
    <source>
        <dbReference type="EMBL" id="CEM23408.1"/>
    </source>
</evidence>
<name>A0A0G4G5A4_9ALVE</name>
<proteinExistence type="inferred from homology"/>
<dbReference type="EC" id="2.7.7.4" evidence="2"/>
<dbReference type="Gene3D" id="3.40.50.620">
    <property type="entry name" value="HUPs"/>
    <property type="match status" value="2"/>
</dbReference>
<evidence type="ECO:0000256" key="1">
    <source>
        <dbReference type="ARBA" id="ARBA00005048"/>
    </source>
</evidence>
<dbReference type="GO" id="GO:0005524">
    <property type="term" value="F:ATP binding"/>
    <property type="evidence" value="ECO:0007669"/>
    <property type="project" value="UniProtKB-KW"/>
</dbReference>
<keyword evidence="6" id="KW-0067">ATP-binding</keyword>
<gene>
    <name evidence="13" type="ORF">Cvel_20254</name>
</gene>
<accession>A0A0G4G5A4</accession>
<dbReference type="Pfam" id="PF01507">
    <property type="entry name" value="PAPS_reduct"/>
    <property type="match status" value="1"/>
</dbReference>
<evidence type="ECO:0000256" key="2">
    <source>
        <dbReference type="ARBA" id="ARBA00012391"/>
    </source>
</evidence>
<dbReference type="EMBL" id="CDMZ01000890">
    <property type="protein sequence ID" value="CEM23408.1"/>
    <property type="molecule type" value="Genomic_DNA"/>
</dbReference>
<dbReference type="PANTHER" id="PTHR43509:SF1">
    <property type="entry name" value="SULFATE ADENYLYLTRANSFERASE"/>
    <property type="match status" value="1"/>
</dbReference>
<feature type="domain" description="Sulphate adenylyltransferase catalytic" evidence="11">
    <location>
        <begin position="516"/>
        <end position="723"/>
    </location>
</feature>
<evidence type="ECO:0000256" key="8">
    <source>
        <dbReference type="ARBA" id="ARBA00037980"/>
    </source>
</evidence>
<reference evidence="13" key="1">
    <citation type="submission" date="2014-11" db="EMBL/GenBank/DDBJ databases">
        <authorList>
            <person name="Otto D Thomas"/>
            <person name="Naeem Raeece"/>
        </authorList>
    </citation>
    <scope>NUCLEOTIDE SEQUENCE</scope>
</reference>
<protein>
    <recommendedName>
        <fullName evidence="2">sulfate adenylyltransferase</fullName>
        <ecNumber evidence="2">2.7.7.4</ecNumber>
    </recommendedName>
    <alternativeName>
        <fullName evidence="9">ATP-sulfurylase</fullName>
    </alternativeName>
    <alternativeName>
        <fullName evidence="7">Sulfate adenylate transferase</fullName>
    </alternativeName>
</protein>
<dbReference type="InterPro" id="IPR024951">
    <property type="entry name" value="Sulfurylase_cat_dom"/>
</dbReference>
<feature type="domain" description="Phosphoadenosine phosphosulphate reductase" evidence="10">
    <location>
        <begin position="111"/>
        <end position="312"/>
    </location>
</feature>
<keyword evidence="5" id="KW-0547">Nucleotide-binding</keyword>
<dbReference type="VEuPathDB" id="CryptoDB:Cvel_20254"/>
<evidence type="ECO:0000256" key="9">
    <source>
        <dbReference type="ARBA" id="ARBA00041598"/>
    </source>
</evidence>
<dbReference type="GO" id="GO:0004781">
    <property type="term" value="F:sulfate adenylyltransferase (ATP) activity"/>
    <property type="evidence" value="ECO:0007669"/>
    <property type="project" value="UniProtKB-EC"/>
</dbReference>
<evidence type="ECO:0000259" key="10">
    <source>
        <dbReference type="Pfam" id="PF01507"/>
    </source>
</evidence>
<dbReference type="InterPro" id="IPR015947">
    <property type="entry name" value="PUA-like_sf"/>
</dbReference>
<evidence type="ECO:0000259" key="11">
    <source>
        <dbReference type="Pfam" id="PF01747"/>
    </source>
</evidence>
<evidence type="ECO:0000256" key="4">
    <source>
        <dbReference type="ARBA" id="ARBA00022695"/>
    </source>
</evidence>
<dbReference type="NCBIfam" id="TIGR00339">
    <property type="entry name" value="sopT"/>
    <property type="match status" value="1"/>
</dbReference>
<evidence type="ECO:0000256" key="6">
    <source>
        <dbReference type="ARBA" id="ARBA00022840"/>
    </source>
</evidence>
<keyword evidence="3" id="KW-0808">Transferase</keyword>
<sequence length="813" mass="90882">MSLSCVSRTFLSRAAAPRATSLLQGRLHGAASASRFPLNGAFASSVVRPMSTWTREDWGAIPKDSAVLKPVSSDTEHRLKQLVKEFQELSKERLEGKNSVIITAWLVTDNVIADLFKRFTNARPELVAVDTLHIFPETRTCAKEMDSIGLKTLWYKPKGCETLEDFQKKFGHYNALKDDDFDYSSKVEPLQQAMNELKSKSAVVITGRRNDQGNARTSIPTWEEERNTLNPLVDWTWEDVTAYATMYNVPVNSLHKRVLLAENEISPLTRDAHKDFLEFNLDRPYWEYNEAALEKMFGGKHWYVWKSFGDFHTSLPVKIHESERTGRFVKRVATECGIHTRVSNTKKAPHGGSKLVNLLPSAFRPAPDVSQCKHTISLTERQLCDLELLINGGYTPLNGFMTEAEYDHSLLHMRLPEGAVWGLPVVLDIGAEMASKVQEGDKVLLRADGFGGDLAVMTVTSKWNPDKKAEALHTCSTDAADHPYVGYMYNQMGETYIGGPIEGIRLPERPWVRRVSTPSETREKLKKAEEVVAFQCRNPLHKAHVAMFTDTAAAKIPTVVHPAIGPSKDDDFDASVRIPTYETLNRTLADQMISFEYFPYHMRLAGPREAVQHMICRKNYGFTQMIIGRDHAGCKNAAGEDFYGPYDAQELASSVEAEIGITTVPFKAYVFHADSSSYVTKEDAKERGLKTVNISGTEFRRRITAGEAVPDWYAFPDVVQLLQASYNVDRTAKAEEVPKLAEGSERAAVLMRGGDASAQEALAKISNAKTHILFFHPEKEAGASVEFDVFGPKGQKLRTCGSLEELEAFLQGI</sequence>
<organism evidence="13">
    <name type="scientific">Chromera velia CCMP2878</name>
    <dbReference type="NCBI Taxonomy" id="1169474"/>
    <lineage>
        <taxon>Eukaryota</taxon>
        <taxon>Sar</taxon>
        <taxon>Alveolata</taxon>
        <taxon>Colpodellida</taxon>
        <taxon>Chromeraceae</taxon>
        <taxon>Chromera</taxon>
    </lineage>
</organism>